<dbReference type="OrthoDB" id="9790390at2"/>
<dbReference type="PANTHER" id="PTHR45663:SF11">
    <property type="entry name" value="GEO12009P1"/>
    <property type="match status" value="1"/>
</dbReference>
<dbReference type="GO" id="GO:0015035">
    <property type="term" value="F:protein-disulfide reductase activity"/>
    <property type="evidence" value="ECO:0007669"/>
    <property type="project" value="UniProtKB-UniRule"/>
</dbReference>
<dbReference type="InterPro" id="IPR036249">
    <property type="entry name" value="Thioredoxin-like_sf"/>
</dbReference>
<evidence type="ECO:0000256" key="5">
    <source>
        <dbReference type="ARBA" id="ARBA00023157"/>
    </source>
</evidence>
<dbReference type="CDD" id="cd02947">
    <property type="entry name" value="TRX_family"/>
    <property type="match status" value="1"/>
</dbReference>
<keyword evidence="6 10" id="KW-0676">Redox-active center</keyword>
<dbReference type="NCBIfam" id="TIGR01068">
    <property type="entry name" value="thioredoxin"/>
    <property type="match status" value="1"/>
</dbReference>
<evidence type="ECO:0000256" key="7">
    <source>
        <dbReference type="NCBIfam" id="TIGR01068"/>
    </source>
</evidence>
<comment type="caution">
    <text evidence="12">The sequence shown here is derived from an EMBL/GenBank/DDBJ whole genome shotgun (WGS) entry which is preliminary data.</text>
</comment>
<dbReference type="AlphaFoldDB" id="A0A2A5RNZ5"/>
<dbReference type="Gene3D" id="3.40.30.10">
    <property type="entry name" value="Glutaredoxin"/>
    <property type="match status" value="1"/>
</dbReference>
<dbReference type="PROSITE" id="PS51352">
    <property type="entry name" value="THIOREDOXIN_2"/>
    <property type="match status" value="1"/>
</dbReference>
<dbReference type="EMBL" id="JXJU01000002">
    <property type="protein sequence ID" value="PCS01063.1"/>
    <property type="molecule type" value="Genomic_DNA"/>
</dbReference>
<evidence type="ECO:0000256" key="3">
    <source>
        <dbReference type="ARBA" id="ARBA00022448"/>
    </source>
</evidence>
<evidence type="ECO:0000256" key="2">
    <source>
        <dbReference type="ARBA" id="ARBA00020570"/>
    </source>
</evidence>
<name>A0A2A5RNZ5_9LACT</name>
<dbReference type="PRINTS" id="PR00421">
    <property type="entry name" value="THIOREDOXIN"/>
</dbReference>
<evidence type="ECO:0000256" key="9">
    <source>
        <dbReference type="PIRSR" id="PIRSR000077-1"/>
    </source>
</evidence>
<evidence type="ECO:0000259" key="11">
    <source>
        <dbReference type="PROSITE" id="PS51352"/>
    </source>
</evidence>
<organism evidence="12 13">
    <name type="scientific">Lactococcus fujiensis JCM 16395</name>
    <dbReference type="NCBI Taxonomy" id="1291764"/>
    <lineage>
        <taxon>Bacteria</taxon>
        <taxon>Bacillati</taxon>
        <taxon>Bacillota</taxon>
        <taxon>Bacilli</taxon>
        <taxon>Lactobacillales</taxon>
        <taxon>Streptococcaceae</taxon>
        <taxon>Lactococcus</taxon>
    </lineage>
</organism>
<evidence type="ECO:0000313" key="12">
    <source>
        <dbReference type="EMBL" id="PCS01063.1"/>
    </source>
</evidence>
<dbReference type="RefSeq" id="WP_096817300.1">
    <property type="nucleotide sequence ID" value="NZ_JXJU01000002.1"/>
</dbReference>
<keyword evidence="4" id="KW-0249">Electron transport</keyword>
<comment type="similarity">
    <text evidence="1 8">Belongs to the thioredoxin family.</text>
</comment>
<dbReference type="PIRSF" id="PIRSF000077">
    <property type="entry name" value="Thioredoxin"/>
    <property type="match status" value="1"/>
</dbReference>
<evidence type="ECO:0000256" key="1">
    <source>
        <dbReference type="ARBA" id="ARBA00008987"/>
    </source>
</evidence>
<keyword evidence="3" id="KW-0813">Transport</keyword>
<dbReference type="Pfam" id="PF00085">
    <property type="entry name" value="Thioredoxin"/>
    <property type="match status" value="1"/>
</dbReference>
<dbReference type="InterPro" id="IPR005746">
    <property type="entry name" value="Thioredoxin"/>
</dbReference>
<evidence type="ECO:0000256" key="6">
    <source>
        <dbReference type="ARBA" id="ARBA00023284"/>
    </source>
</evidence>
<evidence type="ECO:0000256" key="10">
    <source>
        <dbReference type="PIRSR" id="PIRSR000077-4"/>
    </source>
</evidence>
<feature type="site" description="Contributes to redox potential value" evidence="9">
    <location>
        <position position="29"/>
    </location>
</feature>
<feature type="active site" description="Nucleophile" evidence="9">
    <location>
        <position position="28"/>
    </location>
</feature>
<dbReference type="InterPro" id="IPR017937">
    <property type="entry name" value="Thioredoxin_CS"/>
</dbReference>
<dbReference type="Proteomes" id="UP000218181">
    <property type="component" value="Unassembled WGS sequence"/>
</dbReference>
<dbReference type="PROSITE" id="PS00194">
    <property type="entry name" value="THIOREDOXIN_1"/>
    <property type="match status" value="1"/>
</dbReference>
<proteinExistence type="inferred from homology"/>
<reference evidence="12 13" key="1">
    <citation type="submission" date="2014-12" db="EMBL/GenBank/DDBJ databases">
        <title>Draft genome sequences of 10 type strains of Lactococcus.</title>
        <authorList>
            <person name="Sun Z."/>
            <person name="Zhong Z."/>
            <person name="Liu W."/>
            <person name="Zhang W."/>
            <person name="Zhang H."/>
        </authorList>
    </citation>
    <scope>NUCLEOTIDE SEQUENCE [LARGE SCALE GENOMIC DNA]</scope>
    <source>
        <strain evidence="12 13">JCM 16395</strain>
    </source>
</reference>
<dbReference type="GO" id="GO:0045454">
    <property type="term" value="P:cell redox homeostasis"/>
    <property type="evidence" value="ECO:0007669"/>
    <property type="project" value="TreeGrafter"/>
</dbReference>
<keyword evidence="13" id="KW-1185">Reference proteome</keyword>
<dbReference type="PANTHER" id="PTHR45663">
    <property type="entry name" value="GEO12009P1"/>
    <property type="match status" value="1"/>
</dbReference>
<sequence>MEYTLTDQNFDVETSNGLVIIDFWAAWCGPCRMQAPVLKELSELLPESQLKVCKLNVDENQATAFKYNIMSIPTLMFKKDGKVVKEVVGVRSKGQLLEIIKELNK</sequence>
<evidence type="ECO:0000256" key="4">
    <source>
        <dbReference type="ARBA" id="ARBA00022982"/>
    </source>
</evidence>
<dbReference type="InterPro" id="IPR013766">
    <property type="entry name" value="Thioredoxin_domain"/>
</dbReference>
<dbReference type="SUPFAM" id="SSF52833">
    <property type="entry name" value="Thioredoxin-like"/>
    <property type="match status" value="1"/>
</dbReference>
<keyword evidence="5 10" id="KW-1015">Disulfide bond</keyword>
<dbReference type="STRING" id="1291764.GCA_001311235_00975"/>
<accession>A0A2A5RNZ5</accession>
<feature type="domain" description="Thioredoxin" evidence="11">
    <location>
        <begin position="1"/>
        <end position="105"/>
    </location>
</feature>
<feature type="disulfide bond" description="Redox-active" evidence="10">
    <location>
        <begin position="28"/>
        <end position="31"/>
    </location>
</feature>
<feature type="site" description="Deprotonates C-terminal active site Cys" evidence="9">
    <location>
        <position position="22"/>
    </location>
</feature>
<evidence type="ECO:0000313" key="13">
    <source>
        <dbReference type="Proteomes" id="UP000218181"/>
    </source>
</evidence>
<dbReference type="GO" id="GO:0005829">
    <property type="term" value="C:cytosol"/>
    <property type="evidence" value="ECO:0007669"/>
    <property type="project" value="TreeGrafter"/>
</dbReference>
<feature type="active site" description="Nucleophile" evidence="9">
    <location>
        <position position="31"/>
    </location>
</feature>
<gene>
    <name evidence="12" type="ORF">RT41_GL000853</name>
</gene>
<feature type="site" description="Contributes to redox potential value" evidence="9">
    <location>
        <position position="30"/>
    </location>
</feature>
<evidence type="ECO:0000256" key="8">
    <source>
        <dbReference type="PIRNR" id="PIRNR000077"/>
    </source>
</evidence>
<protein>
    <recommendedName>
        <fullName evidence="2 7">Thioredoxin</fullName>
    </recommendedName>
</protein>
<dbReference type="FunFam" id="3.40.30.10:FF:000001">
    <property type="entry name" value="Thioredoxin"/>
    <property type="match status" value="1"/>
</dbReference>